<keyword evidence="2" id="KW-1185">Reference proteome</keyword>
<protein>
    <submittedName>
        <fullName evidence="1">Uncharacterized protein</fullName>
    </submittedName>
</protein>
<accession>A0A8S0Y9R4</accession>
<sequence length="290" mass="33246">MIIKKTQKPAYQLRELIKDESKIFDILQSAIDGRFNIYYQNVGIKRVRLKTKPILGGVPHKKITAYLDNEFIRLQQYNLKELRCNRQTELLIIFSNDCDFIKFQDSENFDLNDVDIFATLDEQKSIMIRPEDIKYLFIKAGDVIAFERELECVSNEHQATTNAQNDALKQAETVGNDGAGSQDNTELANTKVTKVSLNDTGYSCLLNVPSKVDGWFQAIDDMCREYFNQHTKMPNETQAWSRLCASPPVGYLITIVKDRGEDCLSMPGIKLMSKSAFCKRWEKYAANKPQ</sequence>
<organism evidence="1 2">
    <name type="scientific">Candidatus Methylobacter favarea</name>
    <dbReference type="NCBI Taxonomy" id="2707345"/>
    <lineage>
        <taxon>Bacteria</taxon>
        <taxon>Pseudomonadati</taxon>
        <taxon>Pseudomonadota</taxon>
        <taxon>Gammaproteobacteria</taxon>
        <taxon>Methylococcales</taxon>
        <taxon>Methylococcaceae</taxon>
        <taxon>Methylobacter</taxon>
    </lineage>
</organism>
<reference evidence="1 2" key="1">
    <citation type="submission" date="2020-02" db="EMBL/GenBank/DDBJ databases">
        <authorList>
            <person name="Hogendoorn C."/>
        </authorList>
    </citation>
    <scope>NUCLEOTIDE SEQUENCE [LARGE SCALE GENOMIC DNA]</scope>
    <source>
        <strain evidence="1">METHB21</strain>
    </source>
</reference>
<gene>
    <name evidence="1" type="ORF">METHB2_240004</name>
</gene>
<dbReference type="RefSeq" id="WP_174625460.1">
    <property type="nucleotide sequence ID" value="NZ_CADCXN010000052.1"/>
</dbReference>
<dbReference type="Proteomes" id="UP000494216">
    <property type="component" value="Unassembled WGS sequence"/>
</dbReference>
<evidence type="ECO:0000313" key="1">
    <source>
        <dbReference type="EMBL" id="CAA9890531.1"/>
    </source>
</evidence>
<comment type="caution">
    <text evidence="1">The sequence shown here is derived from an EMBL/GenBank/DDBJ whole genome shotgun (WGS) entry which is preliminary data.</text>
</comment>
<evidence type="ECO:0000313" key="2">
    <source>
        <dbReference type="Proteomes" id="UP000494216"/>
    </source>
</evidence>
<proteinExistence type="predicted"/>
<dbReference type="AlphaFoldDB" id="A0A8S0Y9R4"/>
<dbReference type="EMBL" id="CADCXN010000052">
    <property type="protein sequence ID" value="CAA9890531.1"/>
    <property type="molecule type" value="Genomic_DNA"/>
</dbReference>
<name>A0A8S0Y9R4_9GAMM</name>